<accession>A0A0S2LRM3</accession>
<comment type="catalytic activity">
    <reaction evidence="17 18">
        <text>a ubiquinone + NADH + 5 H(+)(in) = a ubiquinol + NAD(+) + 4 H(+)(out)</text>
        <dbReference type="Rhea" id="RHEA:29091"/>
        <dbReference type="Rhea" id="RHEA-COMP:9565"/>
        <dbReference type="Rhea" id="RHEA-COMP:9566"/>
        <dbReference type="ChEBI" id="CHEBI:15378"/>
        <dbReference type="ChEBI" id="CHEBI:16389"/>
        <dbReference type="ChEBI" id="CHEBI:17976"/>
        <dbReference type="ChEBI" id="CHEBI:57540"/>
        <dbReference type="ChEBI" id="CHEBI:57945"/>
        <dbReference type="EC" id="7.1.1.2"/>
    </reaction>
</comment>
<dbReference type="PANTHER" id="PTHR46552:SF1">
    <property type="entry name" value="NADH-UBIQUINONE OXIDOREDUCTASE CHAIN 2"/>
    <property type="match status" value="1"/>
</dbReference>
<keyword evidence="11 18" id="KW-1133">Transmembrane helix</keyword>
<keyword evidence="12 18" id="KW-0520">NAD</keyword>
<evidence type="ECO:0000256" key="16">
    <source>
        <dbReference type="ARBA" id="ARBA00029481"/>
    </source>
</evidence>
<keyword evidence="14 18" id="KW-0496">Mitochondrion</keyword>
<evidence type="ECO:0000256" key="7">
    <source>
        <dbReference type="ARBA" id="ARBA00022692"/>
    </source>
</evidence>
<geneLocation type="mitochondrion" evidence="21"/>
<proteinExistence type="inferred from homology"/>
<evidence type="ECO:0000256" key="17">
    <source>
        <dbReference type="ARBA" id="ARBA00049551"/>
    </source>
</evidence>
<dbReference type="InterPro" id="IPR010933">
    <property type="entry name" value="NADH_DH_su2_C"/>
</dbReference>
<evidence type="ECO:0000256" key="10">
    <source>
        <dbReference type="ARBA" id="ARBA00022982"/>
    </source>
</evidence>
<feature type="transmembrane region" description="Helical" evidence="18">
    <location>
        <begin position="92"/>
        <end position="115"/>
    </location>
</feature>
<feature type="transmembrane region" description="Helical" evidence="18">
    <location>
        <begin position="151"/>
        <end position="170"/>
    </location>
</feature>
<evidence type="ECO:0000256" key="11">
    <source>
        <dbReference type="ARBA" id="ARBA00022989"/>
    </source>
</evidence>
<feature type="transmembrane region" description="Helical" evidence="18">
    <location>
        <begin position="56"/>
        <end position="80"/>
    </location>
</feature>
<dbReference type="AlphaFoldDB" id="A0A0S2LRM3"/>
<keyword evidence="10 18" id="KW-0249">Electron transport</keyword>
<feature type="transmembrane region" description="Helical" evidence="18">
    <location>
        <begin position="6"/>
        <end position="35"/>
    </location>
</feature>
<keyword evidence="8 18" id="KW-0999">Mitochondrion inner membrane</keyword>
<dbReference type="InterPro" id="IPR003917">
    <property type="entry name" value="NADH_UbQ_OxRdtase_chain2"/>
</dbReference>
<evidence type="ECO:0000256" key="15">
    <source>
        <dbReference type="ARBA" id="ARBA00023136"/>
    </source>
</evidence>
<evidence type="ECO:0000256" key="12">
    <source>
        <dbReference type="ARBA" id="ARBA00023027"/>
    </source>
</evidence>
<dbReference type="EMBL" id="KT824773">
    <property type="protein sequence ID" value="ALO63986.1"/>
    <property type="molecule type" value="Genomic_DNA"/>
</dbReference>
<feature type="domain" description="NADH dehydrogenase subunit 2 C-terminal" evidence="20">
    <location>
        <begin position="290"/>
        <end position="345"/>
    </location>
</feature>
<keyword evidence="6 18" id="KW-0679">Respiratory chain</keyword>
<gene>
    <name evidence="21" type="primary">ND2</name>
</gene>
<feature type="transmembrane region" description="Helical" evidence="18">
    <location>
        <begin position="200"/>
        <end position="219"/>
    </location>
</feature>
<evidence type="ECO:0000256" key="8">
    <source>
        <dbReference type="ARBA" id="ARBA00022792"/>
    </source>
</evidence>
<dbReference type="PANTHER" id="PTHR46552">
    <property type="entry name" value="NADH-UBIQUINONE OXIDOREDUCTASE CHAIN 2"/>
    <property type="match status" value="1"/>
</dbReference>
<keyword evidence="5" id="KW-0813">Transport</keyword>
<evidence type="ECO:0000313" key="21">
    <source>
        <dbReference type="EMBL" id="ALO63986.1"/>
    </source>
</evidence>
<organism evidence="21">
    <name type="scientific">Mesechinus hughi miodon</name>
    <dbReference type="NCBI Taxonomy" id="1756611"/>
    <lineage>
        <taxon>Eukaryota</taxon>
        <taxon>Metazoa</taxon>
        <taxon>Chordata</taxon>
        <taxon>Craniata</taxon>
        <taxon>Vertebrata</taxon>
        <taxon>Euteleostomi</taxon>
        <taxon>Mammalia</taxon>
        <taxon>Eutheria</taxon>
        <taxon>Laurasiatheria</taxon>
        <taxon>Eulipotyphla</taxon>
        <taxon>Erinaceidae</taxon>
        <taxon>Erinaceinae</taxon>
        <taxon>Mesechinus</taxon>
    </lineage>
</organism>
<evidence type="ECO:0000256" key="2">
    <source>
        <dbReference type="ARBA" id="ARBA00007012"/>
    </source>
</evidence>
<comment type="subunit">
    <text evidence="16">Core subunit of respiratory chain NADH dehydrogenase (Complex I) which is composed of 45 different subunits. Interacts with TMEM242.</text>
</comment>
<dbReference type="PRINTS" id="PR01436">
    <property type="entry name" value="NADHDHGNASE2"/>
</dbReference>
<keyword evidence="13 18" id="KW-0830">Ubiquinone</keyword>
<dbReference type="Pfam" id="PF00361">
    <property type="entry name" value="Proton_antipo_M"/>
    <property type="match status" value="1"/>
</dbReference>
<keyword evidence="9 18" id="KW-1278">Translocase</keyword>
<feature type="transmembrane region" description="Helical" evidence="18">
    <location>
        <begin position="177"/>
        <end position="194"/>
    </location>
</feature>
<comment type="function">
    <text evidence="18">Core subunit of the mitochondrial membrane respiratory chain NADH dehydrogenase (Complex I) which catalyzes electron transfer from NADH through the respiratory chain, using ubiquinone as an electron acceptor. Essential for the catalytic activity and assembly of complex I.</text>
</comment>
<evidence type="ECO:0000256" key="3">
    <source>
        <dbReference type="ARBA" id="ARBA00012944"/>
    </source>
</evidence>
<keyword evidence="7 18" id="KW-0812">Transmembrane</keyword>
<evidence type="ECO:0000256" key="14">
    <source>
        <dbReference type="ARBA" id="ARBA00023128"/>
    </source>
</evidence>
<evidence type="ECO:0000256" key="18">
    <source>
        <dbReference type="RuleBase" id="RU003403"/>
    </source>
</evidence>
<evidence type="ECO:0000259" key="20">
    <source>
        <dbReference type="Pfam" id="PF06444"/>
    </source>
</evidence>
<dbReference type="Pfam" id="PF06444">
    <property type="entry name" value="NADH_dehy_S2_C"/>
    <property type="match status" value="1"/>
</dbReference>
<feature type="transmembrane region" description="Helical" evidence="18">
    <location>
        <begin position="277"/>
        <end position="298"/>
    </location>
</feature>
<evidence type="ECO:0000256" key="9">
    <source>
        <dbReference type="ARBA" id="ARBA00022967"/>
    </source>
</evidence>
<dbReference type="InterPro" id="IPR001750">
    <property type="entry name" value="ND/Mrp_TM"/>
</dbReference>
<dbReference type="InterPro" id="IPR050175">
    <property type="entry name" value="Complex_I_Subunit_2"/>
</dbReference>
<evidence type="ECO:0000256" key="1">
    <source>
        <dbReference type="ARBA" id="ARBA00004448"/>
    </source>
</evidence>
<feature type="domain" description="NADH:quinone oxidoreductase/Mrp antiporter transmembrane" evidence="19">
    <location>
        <begin position="23"/>
        <end position="285"/>
    </location>
</feature>
<evidence type="ECO:0000259" key="19">
    <source>
        <dbReference type="Pfam" id="PF00361"/>
    </source>
</evidence>
<comment type="subcellular location">
    <subcellularLocation>
        <location evidence="1 18">Mitochondrion inner membrane</location>
        <topology evidence="1 18">Multi-pass membrane protein</topology>
    </subcellularLocation>
</comment>
<evidence type="ECO:0000256" key="5">
    <source>
        <dbReference type="ARBA" id="ARBA00022448"/>
    </source>
</evidence>
<evidence type="ECO:0000256" key="13">
    <source>
        <dbReference type="ARBA" id="ARBA00023075"/>
    </source>
</evidence>
<dbReference type="GO" id="GO:0006120">
    <property type="term" value="P:mitochondrial electron transport, NADH to ubiquinone"/>
    <property type="evidence" value="ECO:0007669"/>
    <property type="project" value="InterPro"/>
</dbReference>
<reference evidence="21" key="1">
    <citation type="submission" date="2015-09" db="EMBL/GenBank/DDBJ databases">
        <title>The complete mitochondrial genome of the small-toothed forest hedgehog Mesechinus miodon (Insectivora: Erinaceidae).</title>
        <authorList>
            <person name="Kong F."/>
            <person name="Wu J.-Y."/>
            <person name="Guo J.-M."/>
        </authorList>
    </citation>
    <scope>NUCLEOTIDE SEQUENCE</scope>
</reference>
<feature type="transmembrane region" description="Helical" evidence="18">
    <location>
        <begin position="323"/>
        <end position="345"/>
    </location>
</feature>
<evidence type="ECO:0000256" key="6">
    <source>
        <dbReference type="ARBA" id="ARBA00022660"/>
    </source>
</evidence>
<dbReference type="GO" id="GO:0008137">
    <property type="term" value="F:NADH dehydrogenase (ubiquinone) activity"/>
    <property type="evidence" value="ECO:0007669"/>
    <property type="project" value="UniProtKB-EC"/>
</dbReference>
<evidence type="ECO:0000256" key="4">
    <source>
        <dbReference type="ARBA" id="ARBA00021008"/>
    </source>
</evidence>
<dbReference type="EC" id="7.1.1.2" evidence="3 18"/>
<keyword evidence="15 18" id="KW-0472">Membrane</keyword>
<name>A0A0S2LRM3_9EUTH</name>
<dbReference type="GO" id="GO:0005743">
    <property type="term" value="C:mitochondrial inner membrane"/>
    <property type="evidence" value="ECO:0007669"/>
    <property type="project" value="UniProtKB-SubCell"/>
</dbReference>
<comment type="similarity">
    <text evidence="2 18">Belongs to the complex I subunit 2 family.</text>
</comment>
<protein>
    <recommendedName>
        <fullName evidence="4 18">NADH-ubiquinone oxidoreductase chain 2</fullName>
        <ecNumber evidence="3 18">7.1.1.2</ecNumber>
    </recommendedName>
</protein>
<feature type="transmembrane region" description="Helical" evidence="18">
    <location>
        <begin position="239"/>
        <end position="257"/>
    </location>
</feature>
<sequence>MNPILAYFIYYMLVMGTIMVLISSHWLLIWTGFEMNLMAMIPIMMHKQNPRSTEAAIKYFMIQTTASIIFMMSISINLMLTGQWTITYINNVALSTIITISMLMKLGAAPFHLWLPEVTQGLHMNSSMILLTWQKIAPLSILYSLYPTLNFNVMITSALLSIMLGGWGGLNQTQLRKMMAFSSIAHMGWMMAILCYNPNVMIFNFFIYTIMTITLFTIFKHNSSTNISNLSLICNKSPIVASLLALMFMSLGGLPPLTGFLPKWMVTQELLKNNNTMLALIMLMLALVNLFFYMRLIYSTSLTMFPSMNTTKMYWLYTKSNNYSFIMIIFSIVSIMSLPLMPMLMSFY</sequence>